<feature type="region of interest" description="Disordered" evidence="1">
    <location>
        <begin position="279"/>
        <end position="352"/>
    </location>
</feature>
<dbReference type="Proteomes" id="UP000011546">
    <property type="component" value="Unassembled WGS sequence"/>
</dbReference>
<dbReference type="SMART" id="SM00507">
    <property type="entry name" value="HNHc"/>
    <property type="match status" value="1"/>
</dbReference>
<dbReference type="AlphaFoldDB" id="M0P8G3"/>
<sequence length="374" mass="41411">MRDSEDEDTPDGTGADDEPTADEEPADTTPADAETPSDQLETASMASGAERNETVGQATQKKVLERDRYRCRMCNVKAPAAGGLADLEVHHADRDPDDVDEHDPANLLTVCRSCHSWHHMRSTPSDIPIRLTEADDKKLKSHEYEILRILYDNGPLRTKEIADKLTVEMTRTAVRERLWHLGGLDNEVAERAEPLVTKDIATQEWGLLPDIVTSARGHIPDDPKLLVQRTEDELVRRALDRGCDRQTVMEVFDVSRRGTFYKETRSKMYDFPLDAFSRGGRPRVSKEASDEEDSSTAARGPDEAEAIQNAAARASEVTADEGEESAAKIVSDADESVVEVDQEDAVDDATDADGVQQLLEEALDALRDDDVVEE</sequence>
<evidence type="ECO:0000313" key="3">
    <source>
        <dbReference type="EMBL" id="EMA66138.1"/>
    </source>
</evidence>
<keyword evidence="4" id="KW-1185">Reference proteome</keyword>
<dbReference type="Gene3D" id="1.10.30.50">
    <property type="match status" value="1"/>
</dbReference>
<evidence type="ECO:0000256" key="1">
    <source>
        <dbReference type="SAM" id="MobiDB-lite"/>
    </source>
</evidence>
<dbReference type="OrthoDB" id="11472at2157"/>
<dbReference type="GO" id="GO:0004519">
    <property type="term" value="F:endonuclease activity"/>
    <property type="evidence" value="ECO:0007669"/>
    <property type="project" value="UniProtKB-KW"/>
</dbReference>
<feature type="domain" description="HNH nuclease" evidence="2">
    <location>
        <begin position="58"/>
        <end position="116"/>
    </location>
</feature>
<dbReference type="GO" id="GO:0008270">
    <property type="term" value="F:zinc ion binding"/>
    <property type="evidence" value="ECO:0007669"/>
    <property type="project" value="InterPro"/>
</dbReference>
<dbReference type="CDD" id="cd00085">
    <property type="entry name" value="HNHc"/>
    <property type="match status" value="1"/>
</dbReference>
<gene>
    <name evidence="3" type="ORF">C468_04891</name>
</gene>
<feature type="compositionally biased region" description="Acidic residues" evidence="1">
    <location>
        <begin position="332"/>
        <end position="351"/>
    </location>
</feature>
<dbReference type="Pfam" id="PF01844">
    <property type="entry name" value="HNH"/>
    <property type="match status" value="1"/>
</dbReference>
<feature type="compositionally biased region" description="Low complexity" evidence="1">
    <location>
        <begin position="306"/>
        <end position="316"/>
    </location>
</feature>
<name>M0P8G3_9EURY</name>
<evidence type="ECO:0000313" key="4">
    <source>
        <dbReference type="Proteomes" id="UP000011546"/>
    </source>
</evidence>
<feature type="compositionally biased region" description="Low complexity" evidence="1">
    <location>
        <begin position="27"/>
        <end position="36"/>
    </location>
</feature>
<accession>M0P8G3</accession>
<proteinExistence type="predicted"/>
<dbReference type="EMBL" id="AOJH01000037">
    <property type="protein sequence ID" value="EMA66138.1"/>
    <property type="molecule type" value="Genomic_DNA"/>
</dbReference>
<evidence type="ECO:0000259" key="2">
    <source>
        <dbReference type="SMART" id="SM00507"/>
    </source>
</evidence>
<keyword evidence="3" id="KW-0378">Hydrolase</keyword>
<feature type="region of interest" description="Disordered" evidence="1">
    <location>
        <begin position="1"/>
        <end position="61"/>
    </location>
</feature>
<comment type="caution">
    <text evidence="3">The sequence shown here is derived from an EMBL/GenBank/DDBJ whole genome shotgun (WGS) entry which is preliminary data.</text>
</comment>
<dbReference type="RefSeq" id="WP_008847718.1">
    <property type="nucleotide sequence ID" value="NZ_AOJH01000037.1"/>
</dbReference>
<keyword evidence="3" id="KW-0255">Endonuclease</keyword>
<dbReference type="GO" id="GO:0003676">
    <property type="term" value="F:nucleic acid binding"/>
    <property type="evidence" value="ECO:0007669"/>
    <property type="project" value="InterPro"/>
</dbReference>
<feature type="compositionally biased region" description="Acidic residues" evidence="1">
    <location>
        <begin position="1"/>
        <end position="26"/>
    </location>
</feature>
<reference evidence="3 4" key="1">
    <citation type="journal article" date="2014" name="PLoS Genet.">
        <title>Phylogenetically driven sequencing of extremely halophilic archaea reveals strategies for static and dynamic osmo-response.</title>
        <authorList>
            <person name="Becker E.A."/>
            <person name="Seitzer P.M."/>
            <person name="Tritt A."/>
            <person name="Larsen D."/>
            <person name="Krusor M."/>
            <person name="Yao A.I."/>
            <person name="Wu D."/>
            <person name="Madern D."/>
            <person name="Eisen J.A."/>
            <person name="Darling A.E."/>
            <person name="Facciotti M.T."/>
        </authorList>
    </citation>
    <scope>NUCLEOTIDE SEQUENCE [LARGE SCALE GENOMIC DNA]</scope>
    <source>
        <strain evidence="3 4">JCM 14978</strain>
    </source>
</reference>
<dbReference type="InterPro" id="IPR003615">
    <property type="entry name" value="HNH_nuc"/>
</dbReference>
<protein>
    <submittedName>
        <fullName evidence="3">HNH endonuclease</fullName>
    </submittedName>
</protein>
<dbReference type="InterPro" id="IPR002711">
    <property type="entry name" value="HNH"/>
</dbReference>
<keyword evidence="3" id="KW-0540">Nuclease</keyword>
<organism evidence="3 4">
    <name type="scientific">Halorubrum kocurii JCM 14978</name>
    <dbReference type="NCBI Taxonomy" id="1230456"/>
    <lineage>
        <taxon>Archaea</taxon>
        <taxon>Methanobacteriati</taxon>
        <taxon>Methanobacteriota</taxon>
        <taxon>Stenosarchaea group</taxon>
        <taxon>Halobacteria</taxon>
        <taxon>Halobacteriales</taxon>
        <taxon>Haloferacaceae</taxon>
        <taxon>Halorubrum</taxon>
    </lineage>
</organism>
<dbReference type="PATRIC" id="fig|1230456.3.peg.951"/>